<dbReference type="Gene3D" id="3.10.129.10">
    <property type="entry name" value="Hotdog Thioesterase"/>
    <property type="match status" value="1"/>
</dbReference>
<protein>
    <submittedName>
        <fullName evidence="1">Acyl-coenzyme A thioesterase PaaI-like protein</fullName>
    </submittedName>
</protein>
<comment type="caution">
    <text evidence="1">The sequence shown here is derived from an EMBL/GenBank/DDBJ whole genome shotgun (WGS) entry which is preliminary data.</text>
</comment>
<dbReference type="Proteomes" id="UP000276223">
    <property type="component" value="Unassembled WGS sequence"/>
</dbReference>
<evidence type="ECO:0000313" key="1">
    <source>
        <dbReference type="EMBL" id="ROR03496.1"/>
    </source>
</evidence>
<reference evidence="1 2" key="1">
    <citation type="submission" date="2018-11" db="EMBL/GenBank/DDBJ databases">
        <title>Genomic Encyclopedia of Type Strains, Phase IV (KMG-IV): sequencing the most valuable type-strain genomes for metagenomic binning, comparative biology and taxonomic classification.</title>
        <authorList>
            <person name="Goeker M."/>
        </authorList>
    </citation>
    <scope>NUCLEOTIDE SEQUENCE [LARGE SCALE GENOMIC DNA]</scope>
    <source>
        <strain evidence="1 2">DSM 22027</strain>
    </source>
</reference>
<sequence length="147" mass="17376">MNHRMFHWLLNLYPPYLGAGIRVRRVSPDFREILVEMPLRFFNRNYVGTHFGGSLYAMVDPFYMLMLIKNLGPDYIVWDKAATIDFVKPGKGTVRAHFQLEEKVLQEIKERVQERGKFLPTFTVEVRDTQGEVVARVEKVLYVRRKK</sequence>
<name>A0A3N1VL20_9BACT</name>
<dbReference type="OrthoDB" id="9814774at2"/>
<proteinExistence type="predicted"/>
<evidence type="ECO:0000313" key="2">
    <source>
        <dbReference type="Proteomes" id="UP000276223"/>
    </source>
</evidence>
<dbReference type="EMBL" id="RJVA01000001">
    <property type="protein sequence ID" value="ROR03496.1"/>
    <property type="molecule type" value="Genomic_DNA"/>
</dbReference>
<dbReference type="AlphaFoldDB" id="A0A3N1VL20"/>
<dbReference type="RefSeq" id="WP_123288659.1">
    <property type="nucleotide sequence ID" value="NZ_RJVA01000001.1"/>
</dbReference>
<gene>
    <name evidence="1" type="ORF">EDC27_0028</name>
</gene>
<organism evidence="1 2">
    <name type="scientific">Desulfosoma caldarium</name>
    <dbReference type="NCBI Taxonomy" id="610254"/>
    <lineage>
        <taxon>Bacteria</taxon>
        <taxon>Pseudomonadati</taxon>
        <taxon>Thermodesulfobacteriota</taxon>
        <taxon>Syntrophobacteria</taxon>
        <taxon>Syntrophobacterales</taxon>
        <taxon>Syntrophobacteraceae</taxon>
        <taxon>Desulfosoma</taxon>
    </lineage>
</organism>
<dbReference type="Pfam" id="PF14539">
    <property type="entry name" value="DUF4442"/>
    <property type="match status" value="1"/>
</dbReference>
<keyword evidence="2" id="KW-1185">Reference proteome</keyword>
<dbReference type="SUPFAM" id="SSF54637">
    <property type="entry name" value="Thioesterase/thiol ester dehydrase-isomerase"/>
    <property type="match status" value="1"/>
</dbReference>
<accession>A0A3N1VL20</accession>
<dbReference type="InterPro" id="IPR029069">
    <property type="entry name" value="HotDog_dom_sf"/>
</dbReference>
<dbReference type="InterPro" id="IPR027961">
    <property type="entry name" value="DUF4442"/>
</dbReference>